<dbReference type="Pfam" id="PF20560">
    <property type="entry name" value="MotA_N"/>
    <property type="match status" value="1"/>
</dbReference>
<keyword evidence="11" id="KW-0406">Ion transport</keyword>
<dbReference type="PANTHER" id="PTHR30433">
    <property type="entry name" value="CHEMOTAXIS PROTEIN MOTA"/>
    <property type="match status" value="1"/>
</dbReference>
<keyword evidence="12 13" id="KW-0472">Membrane</keyword>
<dbReference type="NCBIfam" id="TIGR03818">
    <property type="entry name" value="MotA1"/>
    <property type="match status" value="1"/>
</dbReference>
<evidence type="ECO:0000259" key="15">
    <source>
        <dbReference type="Pfam" id="PF20560"/>
    </source>
</evidence>
<evidence type="ECO:0000256" key="2">
    <source>
        <dbReference type="ARBA" id="ARBA00008038"/>
    </source>
</evidence>
<evidence type="ECO:0000256" key="6">
    <source>
        <dbReference type="ARBA" id="ARBA00022519"/>
    </source>
</evidence>
<dbReference type="EMBL" id="BMOV01000009">
    <property type="protein sequence ID" value="GGO15542.1"/>
    <property type="molecule type" value="Genomic_DNA"/>
</dbReference>
<feature type="transmembrane region" description="Helical" evidence="13">
    <location>
        <begin position="29"/>
        <end position="47"/>
    </location>
</feature>
<gene>
    <name evidence="16" type="ORF">GCM10007972_23740</name>
</gene>
<name>A0ABQ2LFJ3_9PROT</name>
<accession>A0ABQ2LFJ3</accession>
<comment type="subcellular location">
    <subcellularLocation>
        <location evidence="1">Cell inner membrane</location>
        <topology evidence="1">Multi-pass membrane protein</topology>
    </subcellularLocation>
</comment>
<keyword evidence="16" id="KW-0282">Flagellum</keyword>
<evidence type="ECO:0000313" key="16">
    <source>
        <dbReference type="EMBL" id="GGO15542.1"/>
    </source>
</evidence>
<dbReference type="Pfam" id="PF01618">
    <property type="entry name" value="MotA_ExbB"/>
    <property type="match status" value="1"/>
</dbReference>
<comment type="caution">
    <text evidence="16">The sequence shown here is derived from an EMBL/GenBank/DDBJ whole genome shotgun (WGS) entry which is preliminary data.</text>
</comment>
<evidence type="ECO:0000256" key="4">
    <source>
        <dbReference type="ARBA" id="ARBA00022475"/>
    </source>
</evidence>
<keyword evidence="3" id="KW-0813">Transport</keyword>
<dbReference type="InterPro" id="IPR022522">
    <property type="entry name" value="Flagellar_motor_stator_MotA"/>
</dbReference>
<keyword evidence="5" id="KW-0145">Chemotaxis</keyword>
<keyword evidence="7 13" id="KW-0812">Transmembrane</keyword>
<dbReference type="InterPro" id="IPR046786">
    <property type="entry name" value="MotA_N"/>
</dbReference>
<keyword evidence="17" id="KW-1185">Reference proteome</keyword>
<keyword evidence="10 13" id="KW-1133">Transmembrane helix</keyword>
<evidence type="ECO:0000256" key="5">
    <source>
        <dbReference type="ARBA" id="ARBA00022500"/>
    </source>
</evidence>
<proteinExistence type="inferred from homology"/>
<dbReference type="RefSeq" id="WP_150006272.1">
    <property type="nucleotide sequence ID" value="NZ_BMOV01000009.1"/>
</dbReference>
<evidence type="ECO:0000256" key="13">
    <source>
        <dbReference type="SAM" id="Phobius"/>
    </source>
</evidence>
<evidence type="ECO:0000256" key="11">
    <source>
        <dbReference type="ARBA" id="ARBA00023065"/>
    </source>
</evidence>
<keyword evidence="4" id="KW-1003">Cell membrane</keyword>
<keyword evidence="8" id="KW-0283">Flagellar rotation</keyword>
<organism evidence="16 17">
    <name type="scientific">Iodidimonas muriae</name>
    <dbReference type="NCBI Taxonomy" id="261467"/>
    <lineage>
        <taxon>Bacteria</taxon>
        <taxon>Pseudomonadati</taxon>
        <taxon>Pseudomonadota</taxon>
        <taxon>Alphaproteobacteria</taxon>
        <taxon>Iodidimonadales</taxon>
        <taxon>Iodidimonadaceae</taxon>
        <taxon>Iodidimonas</taxon>
    </lineage>
</organism>
<evidence type="ECO:0000256" key="8">
    <source>
        <dbReference type="ARBA" id="ARBA00022779"/>
    </source>
</evidence>
<evidence type="ECO:0000259" key="14">
    <source>
        <dbReference type="Pfam" id="PF01618"/>
    </source>
</evidence>
<dbReference type="Proteomes" id="UP000602381">
    <property type="component" value="Unassembled WGS sequence"/>
</dbReference>
<feature type="domain" description="Motility protein A N-terminal" evidence="15">
    <location>
        <begin position="4"/>
        <end position="93"/>
    </location>
</feature>
<evidence type="ECO:0000256" key="10">
    <source>
        <dbReference type="ARBA" id="ARBA00022989"/>
    </source>
</evidence>
<dbReference type="InterPro" id="IPR002898">
    <property type="entry name" value="MotA_ExbB_proton_chnl"/>
</dbReference>
<evidence type="ECO:0000256" key="1">
    <source>
        <dbReference type="ARBA" id="ARBA00004429"/>
    </source>
</evidence>
<protein>
    <submittedName>
        <fullName evidence="16">Flagellar motor stator protein MotA</fullName>
    </submittedName>
</protein>
<dbReference type="InterPro" id="IPR047055">
    <property type="entry name" value="MotA-like"/>
</dbReference>
<keyword evidence="9" id="KW-0375">Hydrogen ion transport</keyword>
<dbReference type="InterPro" id="IPR000540">
    <property type="entry name" value="Flag_MotA_CS"/>
</dbReference>
<evidence type="ECO:0000256" key="12">
    <source>
        <dbReference type="ARBA" id="ARBA00023136"/>
    </source>
</evidence>
<evidence type="ECO:0000313" key="17">
    <source>
        <dbReference type="Proteomes" id="UP000602381"/>
    </source>
</evidence>
<reference evidence="17" key="1">
    <citation type="journal article" date="2019" name="Int. J. Syst. Evol. Microbiol.">
        <title>The Global Catalogue of Microorganisms (GCM) 10K type strain sequencing project: providing services to taxonomists for standard genome sequencing and annotation.</title>
        <authorList>
            <consortium name="The Broad Institute Genomics Platform"/>
            <consortium name="The Broad Institute Genome Sequencing Center for Infectious Disease"/>
            <person name="Wu L."/>
            <person name="Ma J."/>
        </authorList>
    </citation>
    <scope>NUCLEOTIDE SEQUENCE [LARGE SCALE GENOMIC DNA]</scope>
    <source>
        <strain evidence="17">JCM 17843</strain>
    </source>
</reference>
<keyword evidence="16" id="KW-0969">Cilium</keyword>
<evidence type="ECO:0000256" key="3">
    <source>
        <dbReference type="ARBA" id="ARBA00022448"/>
    </source>
</evidence>
<feature type="domain" description="MotA/TolQ/ExbB proton channel" evidence="14">
    <location>
        <begin position="138"/>
        <end position="235"/>
    </location>
</feature>
<keyword evidence="6" id="KW-0997">Cell inner membrane</keyword>
<sequence length="296" mass="32200">MNMIIGAVVVLASVLGGFAALGGHVELLWQPFEILIIAGSAFGAFIIGNPRRVVKDTGKALMGLAKNSKYSREDYVELLSLQFALFKQAKAKGMMSLERDIDDPFSSELFNNFPGVLRNERGVLFITDYLRLISLGSERAHELEALMNEEMETMQREQSQAPKAMHRVAESLPALGIVAAVLGVIKAMGAINQPPEILGGLIAGALVGTFMGVMLSYGFASPVAVVIKTQREEDLNYFTCIKAGLLAYLNGYAPQICVEYARKVLFTEIRPSFYEVEKATMLAVAVNKKADEQAAA</sequence>
<comment type="similarity">
    <text evidence="2">Belongs to the MotA family.</text>
</comment>
<keyword evidence="16" id="KW-0966">Cell projection</keyword>
<dbReference type="PROSITE" id="PS01307">
    <property type="entry name" value="MOTA"/>
    <property type="match status" value="1"/>
</dbReference>
<feature type="transmembrane region" description="Helical" evidence="13">
    <location>
        <begin position="172"/>
        <end position="191"/>
    </location>
</feature>
<evidence type="ECO:0000256" key="9">
    <source>
        <dbReference type="ARBA" id="ARBA00022781"/>
    </source>
</evidence>
<evidence type="ECO:0000256" key="7">
    <source>
        <dbReference type="ARBA" id="ARBA00022692"/>
    </source>
</evidence>
<feature type="transmembrane region" description="Helical" evidence="13">
    <location>
        <begin position="197"/>
        <end position="220"/>
    </location>
</feature>
<dbReference type="PANTHER" id="PTHR30433:SF4">
    <property type="entry name" value="MOTILITY PROTEIN A"/>
    <property type="match status" value="1"/>
</dbReference>